<feature type="region of interest" description="Disordered" evidence="1">
    <location>
        <begin position="67"/>
        <end position="155"/>
    </location>
</feature>
<accession>A0A8H4XGB4</accession>
<feature type="compositionally biased region" description="Basic residues" evidence="1">
    <location>
        <begin position="146"/>
        <end position="155"/>
    </location>
</feature>
<reference evidence="2" key="2">
    <citation type="submission" date="2020-05" db="EMBL/GenBank/DDBJ databases">
        <authorList>
            <person name="Kim H.-S."/>
            <person name="Proctor R.H."/>
            <person name="Brown D.W."/>
        </authorList>
    </citation>
    <scope>NUCLEOTIDE SEQUENCE</scope>
    <source>
        <strain evidence="2">NRRL 22465</strain>
    </source>
</reference>
<dbReference type="Proteomes" id="UP000635477">
    <property type="component" value="Unassembled WGS sequence"/>
</dbReference>
<reference evidence="2" key="1">
    <citation type="journal article" date="2020" name="BMC Genomics">
        <title>Correction to: Identification and distribution of gene clusters required for synthesis of sphingolipid metabolism inhibitors in diverse species of the filamentous fungus Fusarium.</title>
        <authorList>
            <person name="Kim H.S."/>
            <person name="Lohmar J.M."/>
            <person name="Busman M."/>
            <person name="Brown D.W."/>
            <person name="Naumann T.A."/>
            <person name="Divon H.H."/>
            <person name="Lysoe E."/>
            <person name="Uhlig S."/>
            <person name="Proctor R.H."/>
        </authorList>
    </citation>
    <scope>NUCLEOTIDE SEQUENCE</scope>
    <source>
        <strain evidence="2">NRRL 22465</strain>
    </source>
</reference>
<keyword evidence="3" id="KW-1185">Reference proteome</keyword>
<feature type="compositionally biased region" description="Basic and acidic residues" evidence="1">
    <location>
        <begin position="106"/>
        <end position="126"/>
    </location>
</feature>
<sequence length="288" mass="31505">MRHRRNPLRTGSLARNLEGVGHLIDQTTILGQAPGQNSVEPVSEMGRHKKDYDPELFDKLKKATLARPILPDGGPSTPDPGQQPNAVSDKRGFQPSLYLDPTTSDEDSRHEALPGRLGHPDPRTGRDPGLARVHHGSKRPASNGIHKTKGLSKARVLKRRNLNTDTHTQNILAAVAEPGSSNSRNYNLETPNIQSSGEDCIEPRETLSGNAQDGLLAGSQDHSQSIPWPGGYLNFQQVFRDAYFGDAFCLLRTPGHTPYNRTGWNDACELCFGNSLPQLHRALQPPGT</sequence>
<dbReference type="EMBL" id="JABEYC010000875">
    <property type="protein sequence ID" value="KAF4973069.1"/>
    <property type="molecule type" value="Genomic_DNA"/>
</dbReference>
<evidence type="ECO:0000313" key="2">
    <source>
        <dbReference type="EMBL" id="KAF4973069.1"/>
    </source>
</evidence>
<comment type="caution">
    <text evidence="2">The sequence shown here is derived from an EMBL/GenBank/DDBJ whole genome shotgun (WGS) entry which is preliminary data.</text>
</comment>
<dbReference type="AlphaFoldDB" id="A0A8H4XGB4"/>
<protein>
    <submittedName>
        <fullName evidence="2">Uncharacterized protein</fullName>
    </submittedName>
</protein>
<evidence type="ECO:0000256" key="1">
    <source>
        <dbReference type="SAM" id="MobiDB-lite"/>
    </source>
</evidence>
<name>A0A8H4XGB4_9HYPO</name>
<gene>
    <name evidence="2" type="ORF">FZEAL_9427</name>
</gene>
<evidence type="ECO:0000313" key="3">
    <source>
        <dbReference type="Proteomes" id="UP000635477"/>
    </source>
</evidence>
<organism evidence="2 3">
    <name type="scientific">Fusarium zealandicum</name>
    <dbReference type="NCBI Taxonomy" id="1053134"/>
    <lineage>
        <taxon>Eukaryota</taxon>
        <taxon>Fungi</taxon>
        <taxon>Dikarya</taxon>
        <taxon>Ascomycota</taxon>
        <taxon>Pezizomycotina</taxon>
        <taxon>Sordariomycetes</taxon>
        <taxon>Hypocreomycetidae</taxon>
        <taxon>Hypocreales</taxon>
        <taxon>Nectriaceae</taxon>
        <taxon>Fusarium</taxon>
        <taxon>Fusarium staphyleae species complex</taxon>
    </lineage>
</organism>
<proteinExistence type="predicted"/>